<dbReference type="PANTHER" id="PTHR42792">
    <property type="entry name" value="FLAGELLIN"/>
    <property type="match status" value="1"/>
</dbReference>
<dbReference type="Pfam" id="PF00669">
    <property type="entry name" value="Flagellin_N"/>
    <property type="match status" value="1"/>
</dbReference>
<dbReference type="RefSeq" id="WP_011711766.1">
    <property type="nucleotide sequence ID" value="NC_008576.1"/>
</dbReference>
<dbReference type="eggNOG" id="COG1344">
    <property type="taxonomic scope" value="Bacteria"/>
</dbReference>
<protein>
    <recommendedName>
        <fullName evidence="3">Flagellin</fullName>
    </recommendedName>
</protein>
<dbReference type="PANTHER" id="PTHR42792:SF2">
    <property type="entry name" value="FLAGELLIN"/>
    <property type="match status" value="1"/>
</dbReference>
<comment type="subcellular location">
    <subcellularLocation>
        <location evidence="3">Secreted</location>
    </subcellularLocation>
    <subcellularLocation>
        <location evidence="3">Bacterial flagellum</location>
    </subcellularLocation>
</comment>
<feature type="domain" description="Flagellin C-terminal" evidence="5">
    <location>
        <begin position="184"/>
        <end position="262"/>
    </location>
</feature>
<dbReference type="EMBL" id="CP000471">
    <property type="protein sequence ID" value="ABK42592.1"/>
    <property type="molecule type" value="Genomic_DNA"/>
</dbReference>
<dbReference type="STRING" id="156889.Mmc1_0063"/>
<proteinExistence type="inferred from homology"/>
<dbReference type="AlphaFoldDB" id="A0L3P9"/>
<reference evidence="7" key="1">
    <citation type="journal article" date="2009" name="Appl. Environ. Microbiol.">
        <title>Complete genome sequence of the chemolithoautotrophic marine magnetotactic coccus strain MC-1.</title>
        <authorList>
            <person name="Schubbe S."/>
            <person name="Williams T.J."/>
            <person name="Xie G."/>
            <person name="Kiss H.E."/>
            <person name="Brettin T.S."/>
            <person name="Martinez D."/>
            <person name="Ross C.A."/>
            <person name="Schuler D."/>
            <person name="Cox B.L."/>
            <person name="Nealson K.H."/>
            <person name="Bazylinski D.A."/>
        </authorList>
    </citation>
    <scope>NUCLEOTIDE SEQUENCE [LARGE SCALE GENOMIC DNA]</scope>
    <source>
        <strain evidence="7">ATCC BAA-1437 / JCM 17883 / MC-1</strain>
    </source>
</reference>
<dbReference type="PRINTS" id="PR00207">
    <property type="entry name" value="FLAGELLIN"/>
</dbReference>
<keyword evidence="2 3" id="KW-0975">Bacterial flagellum</keyword>
<dbReference type="SUPFAM" id="SSF64518">
    <property type="entry name" value="Phase 1 flagellin"/>
    <property type="match status" value="1"/>
</dbReference>
<keyword evidence="7" id="KW-1185">Reference proteome</keyword>
<evidence type="ECO:0000313" key="6">
    <source>
        <dbReference type="EMBL" id="ABK42592.1"/>
    </source>
</evidence>
<comment type="function">
    <text evidence="3">Flagellin is the subunit protein which polymerizes to form the filaments of bacterial flagella.</text>
</comment>
<evidence type="ECO:0000313" key="7">
    <source>
        <dbReference type="Proteomes" id="UP000002586"/>
    </source>
</evidence>
<keyword evidence="6" id="KW-0969">Cilium</keyword>
<dbReference type="GO" id="GO:0005198">
    <property type="term" value="F:structural molecule activity"/>
    <property type="evidence" value="ECO:0007669"/>
    <property type="project" value="UniProtKB-UniRule"/>
</dbReference>
<keyword evidence="6" id="KW-0282">Flagellum</keyword>
<gene>
    <name evidence="6" type="ordered locus">Mmc1_0063</name>
</gene>
<dbReference type="HOGENOM" id="CLU_1037469_0_0_5"/>
<keyword evidence="6" id="KW-0966">Cell projection</keyword>
<evidence type="ECO:0000256" key="1">
    <source>
        <dbReference type="ARBA" id="ARBA00005709"/>
    </source>
</evidence>
<dbReference type="GO" id="GO:0005576">
    <property type="term" value="C:extracellular region"/>
    <property type="evidence" value="ECO:0007669"/>
    <property type="project" value="UniProtKB-SubCell"/>
</dbReference>
<accession>A0L3P9</accession>
<feature type="domain" description="Flagellin N-terminal" evidence="4">
    <location>
        <begin position="5"/>
        <end position="137"/>
    </location>
</feature>
<evidence type="ECO:0000256" key="2">
    <source>
        <dbReference type="ARBA" id="ARBA00023143"/>
    </source>
</evidence>
<dbReference type="OrthoDB" id="9796789at2"/>
<dbReference type="GO" id="GO:0009288">
    <property type="term" value="C:bacterial-type flagellum"/>
    <property type="evidence" value="ECO:0007669"/>
    <property type="project" value="UniProtKB-SubCell"/>
</dbReference>
<reference evidence="6 7" key="2">
    <citation type="journal article" date="2012" name="Int. J. Syst. Evol. Microbiol.">
        <title>Magnetococcus marinus gen. nov., sp. nov., a marine, magnetotactic bacterium that represents a novel lineage (Magnetococcaceae fam. nov.; Magnetococcales ord. nov.) at the base of the Alphaproteobacteria.</title>
        <authorList>
            <person name="Bazylinski D.A."/>
            <person name="Williams T.J."/>
            <person name="Lefevre C.T."/>
            <person name="Berg R.J."/>
            <person name="Zhang C.L."/>
            <person name="Bowser S.S."/>
            <person name="Dean A.J."/>
            <person name="Beveridge T.J."/>
        </authorList>
    </citation>
    <scope>NUCLEOTIDE SEQUENCE [LARGE SCALE GENOMIC DNA]</scope>
    <source>
        <strain evidence="7">ATCC BAA-1437 / JCM 17883 / MC-1</strain>
    </source>
</reference>
<evidence type="ECO:0000259" key="5">
    <source>
        <dbReference type="Pfam" id="PF00700"/>
    </source>
</evidence>
<keyword evidence="3" id="KW-0964">Secreted</keyword>
<sequence length="268" mass="28955">MALSVNPNAFWLNAQQSVNGSALGIGKSTEQRTSSKRAHVAKQDQQVLAAAAMTAKVRERNQESHATNDGISVIQVAQEALYQTTSTLEKVRCLTQVLEDGGVAQQKEGVCEQIEVLLAEIDRIAAQTVFNQQTLISTGGWTGIVDLAPHQVICLTVGSATQRALGLDEMDLSERQGQKVEGVLKQVDNAMTSVADMRAQLGDMQVRFKEIIEQIAQVEAKNGGVRIRSAQVAREAALHVKGSIQIFSDRSIVAQANQQPLLAVNLMN</sequence>
<dbReference type="InterPro" id="IPR001492">
    <property type="entry name" value="Flagellin"/>
</dbReference>
<dbReference type="Gene3D" id="1.20.1330.10">
    <property type="entry name" value="f41 fragment of flagellin, N-terminal domain"/>
    <property type="match status" value="1"/>
</dbReference>
<dbReference type="KEGG" id="mgm:Mmc1_0063"/>
<evidence type="ECO:0000259" key="4">
    <source>
        <dbReference type="Pfam" id="PF00669"/>
    </source>
</evidence>
<evidence type="ECO:0000256" key="3">
    <source>
        <dbReference type="RuleBase" id="RU362073"/>
    </source>
</evidence>
<dbReference type="Pfam" id="PF00700">
    <property type="entry name" value="Flagellin_C"/>
    <property type="match status" value="1"/>
</dbReference>
<dbReference type="InterPro" id="IPR046358">
    <property type="entry name" value="Flagellin_C"/>
</dbReference>
<dbReference type="InterPro" id="IPR001029">
    <property type="entry name" value="Flagellin_N"/>
</dbReference>
<organism evidence="6 7">
    <name type="scientific">Magnetococcus marinus (strain ATCC BAA-1437 / JCM 17883 / MC-1)</name>
    <dbReference type="NCBI Taxonomy" id="156889"/>
    <lineage>
        <taxon>Bacteria</taxon>
        <taxon>Pseudomonadati</taxon>
        <taxon>Pseudomonadota</taxon>
        <taxon>Magnetococcia</taxon>
        <taxon>Magnetococcales</taxon>
        <taxon>Magnetococcaceae</taxon>
        <taxon>Magnetococcus</taxon>
    </lineage>
</organism>
<dbReference type="Proteomes" id="UP000002586">
    <property type="component" value="Chromosome"/>
</dbReference>
<comment type="similarity">
    <text evidence="1 3">Belongs to the bacterial flagellin family.</text>
</comment>
<name>A0L3P9_MAGMM</name>